<dbReference type="InterPro" id="IPR037121">
    <property type="entry name" value="Ribosomal_bL25_C"/>
</dbReference>
<dbReference type="GO" id="GO:0003735">
    <property type="term" value="F:structural constituent of ribosome"/>
    <property type="evidence" value="ECO:0007669"/>
    <property type="project" value="InterPro"/>
</dbReference>
<dbReference type="Proteomes" id="UP000245125">
    <property type="component" value="Unassembled WGS sequence"/>
</dbReference>
<dbReference type="CDD" id="cd00495">
    <property type="entry name" value="Ribosomal_L25_TL5_CTC"/>
    <property type="match status" value="1"/>
</dbReference>
<keyword evidence="10" id="KW-1185">Reference proteome</keyword>
<comment type="subunit">
    <text evidence="5">Part of the 50S ribosomal subunit; part of the 5S rRNA/L5/L18/L25 subcomplex. Contacts the 5S rRNA. Binds to the 5S rRNA independently of L5 and L18.</text>
</comment>
<keyword evidence="1 5" id="KW-0699">rRNA-binding</keyword>
<evidence type="ECO:0000313" key="10">
    <source>
        <dbReference type="Proteomes" id="UP000245125"/>
    </source>
</evidence>
<dbReference type="InterPro" id="IPR029751">
    <property type="entry name" value="Ribosomal_L25_dom"/>
</dbReference>
<evidence type="ECO:0000256" key="5">
    <source>
        <dbReference type="HAMAP-Rule" id="MF_01334"/>
    </source>
</evidence>
<reference evidence="10" key="1">
    <citation type="submission" date="2018-03" db="EMBL/GenBank/DDBJ databases">
        <authorList>
            <person name="Zecchin S."/>
        </authorList>
    </citation>
    <scope>NUCLEOTIDE SEQUENCE [LARGE SCALE GENOMIC DNA]</scope>
</reference>
<dbReference type="PANTHER" id="PTHR33284">
    <property type="entry name" value="RIBOSOMAL PROTEIN L25/GLN-TRNA SYNTHETASE, ANTI-CODON-BINDING DOMAIN-CONTAINING PROTEIN"/>
    <property type="match status" value="1"/>
</dbReference>
<dbReference type="GO" id="GO:0008097">
    <property type="term" value="F:5S rRNA binding"/>
    <property type="evidence" value="ECO:0007669"/>
    <property type="project" value="InterPro"/>
</dbReference>
<organism evidence="9 10">
    <name type="scientific">Candidatus Sulfobium mesophilum</name>
    <dbReference type="NCBI Taxonomy" id="2016548"/>
    <lineage>
        <taxon>Bacteria</taxon>
        <taxon>Pseudomonadati</taxon>
        <taxon>Nitrospirota</taxon>
        <taxon>Nitrospiria</taxon>
        <taxon>Nitrospirales</taxon>
        <taxon>Nitrospiraceae</taxon>
        <taxon>Candidatus Sulfobium</taxon>
    </lineage>
</organism>
<accession>A0A2U3QK74</accession>
<evidence type="ECO:0000259" key="8">
    <source>
        <dbReference type="Pfam" id="PF14693"/>
    </source>
</evidence>
<dbReference type="AlphaFoldDB" id="A0A2U3QK74"/>
<evidence type="ECO:0000259" key="7">
    <source>
        <dbReference type="Pfam" id="PF01386"/>
    </source>
</evidence>
<dbReference type="GO" id="GO:0022625">
    <property type="term" value="C:cytosolic large ribosomal subunit"/>
    <property type="evidence" value="ECO:0007669"/>
    <property type="project" value="TreeGrafter"/>
</dbReference>
<evidence type="ECO:0000256" key="2">
    <source>
        <dbReference type="ARBA" id="ARBA00022884"/>
    </source>
</evidence>
<dbReference type="Gene3D" id="2.170.120.20">
    <property type="entry name" value="Ribosomal protein L25, beta domain"/>
    <property type="match status" value="1"/>
</dbReference>
<comment type="similarity">
    <text evidence="5">Belongs to the bacterial ribosomal protein bL25 family. CTC subfamily.</text>
</comment>
<evidence type="ECO:0000313" key="9">
    <source>
        <dbReference type="EMBL" id="SPQ01801.1"/>
    </source>
</evidence>
<feature type="domain" description="Large ribosomal subunit protein bL25 L25" evidence="7">
    <location>
        <begin position="7"/>
        <end position="93"/>
    </location>
</feature>
<dbReference type="EMBL" id="OUUY01000121">
    <property type="protein sequence ID" value="SPQ01801.1"/>
    <property type="molecule type" value="Genomic_DNA"/>
</dbReference>
<feature type="region of interest" description="Disordered" evidence="6">
    <location>
        <begin position="201"/>
        <end position="224"/>
    </location>
</feature>
<gene>
    <name evidence="5 9" type="primary">rplY</name>
    <name evidence="5" type="synonym">ctc</name>
    <name evidence="9" type="ORF">NBG4_710008</name>
</gene>
<evidence type="ECO:0000256" key="3">
    <source>
        <dbReference type="ARBA" id="ARBA00022980"/>
    </source>
</evidence>
<evidence type="ECO:0000256" key="4">
    <source>
        <dbReference type="ARBA" id="ARBA00023274"/>
    </source>
</evidence>
<keyword evidence="4 5" id="KW-0687">Ribonucleoprotein</keyword>
<dbReference type="Gene3D" id="2.40.240.10">
    <property type="entry name" value="Ribosomal Protein L25, Chain P"/>
    <property type="match status" value="1"/>
</dbReference>
<proteinExistence type="inferred from homology"/>
<dbReference type="InterPro" id="IPR020056">
    <property type="entry name" value="Rbsml_bL25/Gln-tRNA_synth_N"/>
</dbReference>
<name>A0A2U3QK74_9BACT</name>
<evidence type="ECO:0000256" key="6">
    <source>
        <dbReference type="SAM" id="MobiDB-lite"/>
    </source>
</evidence>
<dbReference type="GO" id="GO:0006412">
    <property type="term" value="P:translation"/>
    <property type="evidence" value="ECO:0007669"/>
    <property type="project" value="UniProtKB-UniRule"/>
</dbReference>
<dbReference type="OrthoDB" id="9806411at2"/>
<keyword evidence="3 5" id="KW-0689">Ribosomal protein</keyword>
<dbReference type="InterPro" id="IPR001021">
    <property type="entry name" value="Ribosomal_bL25_long"/>
</dbReference>
<evidence type="ECO:0000256" key="1">
    <source>
        <dbReference type="ARBA" id="ARBA00022730"/>
    </source>
</evidence>
<comment type="function">
    <text evidence="5">This is one of the proteins that binds to the 5S RNA in the ribosome where it forms part of the central protuberance.</text>
</comment>
<feature type="compositionally biased region" description="Basic and acidic residues" evidence="6">
    <location>
        <begin position="207"/>
        <end position="224"/>
    </location>
</feature>
<keyword evidence="2 5" id="KW-0694">RNA-binding</keyword>
<protein>
    <recommendedName>
        <fullName evidence="5">Large ribosomal subunit protein bL25</fullName>
    </recommendedName>
    <alternativeName>
        <fullName evidence="5">General stress protein CTC</fullName>
    </alternativeName>
</protein>
<dbReference type="PANTHER" id="PTHR33284:SF1">
    <property type="entry name" value="RIBOSOMAL PROTEIN L25_GLN-TRNA SYNTHETASE, ANTI-CODON-BINDING DOMAIN-CONTAINING PROTEIN"/>
    <property type="match status" value="1"/>
</dbReference>
<dbReference type="NCBIfam" id="TIGR00731">
    <property type="entry name" value="bL25_bact_ctc"/>
    <property type="match status" value="1"/>
</dbReference>
<dbReference type="Pfam" id="PF14693">
    <property type="entry name" value="Ribosomal_TL5_C"/>
    <property type="match status" value="1"/>
</dbReference>
<dbReference type="InterPro" id="IPR020057">
    <property type="entry name" value="Ribosomal_bL25_b-dom"/>
</dbReference>
<feature type="domain" description="Large ribosomal subunit protein bL25 beta" evidence="8">
    <location>
        <begin position="102"/>
        <end position="183"/>
    </location>
</feature>
<dbReference type="InterPro" id="IPR011035">
    <property type="entry name" value="Ribosomal_bL25/Gln-tRNA_synth"/>
</dbReference>
<dbReference type="SUPFAM" id="SSF50715">
    <property type="entry name" value="Ribosomal protein L25-like"/>
    <property type="match status" value="1"/>
</dbReference>
<dbReference type="InterPro" id="IPR020930">
    <property type="entry name" value="Ribosomal_uL5_bac-type"/>
</dbReference>
<dbReference type="HAMAP" id="MF_01334">
    <property type="entry name" value="Ribosomal_bL25_CTC"/>
    <property type="match status" value="1"/>
</dbReference>
<sequence length="224" mass="24429">MERLSIVAEKREKQGKGVARSLRREGMVPAVLYREGSSQSIKLNKKDLAKLINAMSGEQVMVDLQFKDGEKKLALLKDYQVDPVRGELLHTDFFEVSLTEEVRIPIHVTTVGEPIGVRRDGGILQHTLREVMIECLPDKIPGKTVIDISKLEVGQSIHVSDLSFEEGIKVLTDLNDVIVTVVAAVVEAAPAAAEAVAAEAAAAAEPEVVKKGKKEEEGAEKKEK</sequence>
<dbReference type="Pfam" id="PF01386">
    <property type="entry name" value="Ribosomal_L25p"/>
    <property type="match status" value="1"/>
</dbReference>